<dbReference type="PANTHER" id="PTHR38588">
    <property type="entry name" value="BLL0334 PROTEIN"/>
    <property type="match status" value="1"/>
</dbReference>
<keyword evidence="2" id="KW-1185">Reference proteome</keyword>
<dbReference type="InterPro" id="IPR010419">
    <property type="entry name" value="CO_DH_gsu"/>
</dbReference>
<accession>A0ABT9XIX1</accession>
<dbReference type="Proteomes" id="UP001232973">
    <property type="component" value="Unassembled WGS sequence"/>
</dbReference>
<dbReference type="RefSeq" id="WP_307016259.1">
    <property type="nucleotide sequence ID" value="NZ_JAUANV010000017.1"/>
</dbReference>
<organism evidence="1 2">
    <name type="scientific">Alicyclobacillus cycloheptanicus</name>
    <dbReference type="NCBI Taxonomy" id="1457"/>
    <lineage>
        <taxon>Bacteria</taxon>
        <taxon>Bacillati</taxon>
        <taxon>Bacillota</taxon>
        <taxon>Bacilli</taxon>
        <taxon>Bacillales</taxon>
        <taxon>Alicyclobacillaceae</taxon>
        <taxon>Alicyclobacillus</taxon>
    </lineage>
</organism>
<dbReference type="PANTHER" id="PTHR38588:SF1">
    <property type="entry name" value="BLL0334 PROTEIN"/>
    <property type="match status" value="1"/>
</dbReference>
<gene>
    <name evidence="1" type="ORF">J2S03_002092</name>
</gene>
<protein>
    <submittedName>
        <fullName evidence="1">Carbon monoxide dehydrogenase subunit G</fullName>
    </submittedName>
</protein>
<dbReference type="CDD" id="cd05018">
    <property type="entry name" value="CoxG"/>
    <property type="match status" value="1"/>
</dbReference>
<dbReference type="Gene3D" id="3.30.530.20">
    <property type="match status" value="1"/>
</dbReference>
<dbReference type="EMBL" id="JAUSTP010000016">
    <property type="protein sequence ID" value="MDQ0190228.1"/>
    <property type="molecule type" value="Genomic_DNA"/>
</dbReference>
<dbReference type="SUPFAM" id="SSF55961">
    <property type="entry name" value="Bet v1-like"/>
    <property type="match status" value="1"/>
</dbReference>
<name>A0ABT9XIX1_9BACL</name>
<evidence type="ECO:0000313" key="2">
    <source>
        <dbReference type="Proteomes" id="UP001232973"/>
    </source>
</evidence>
<dbReference type="InterPro" id="IPR023393">
    <property type="entry name" value="START-like_dom_sf"/>
</dbReference>
<reference evidence="1 2" key="1">
    <citation type="submission" date="2023-07" db="EMBL/GenBank/DDBJ databases">
        <title>Genomic Encyclopedia of Type Strains, Phase IV (KMG-IV): sequencing the most valuable type-strain genomes for metagenomic binning, comparative biology and taxonomic classification.</title>
        <authorList>
            <person name="Goeker M."/>
        </authorList>
    </citation>
    <scope>NUCLEOTIDE SEQUENCE [LARGE SCALE GENOMIC DNA]</scope>
    <source>
        <strain evidence="1 2">DSM 4006</strain>
    </source>
</reference>
<dbReference type="Pfam" id="PF06240">
    <property type="entry name" value="COXG"/>
    <property type="match status" value="1"/>
</dbReference>
<sequence>MQLTGDKVFPTSPMETYQLLTDPAVITEAMPGLKSLNAESPTLYKAVMEVGVAGIKGVYEGQLEMTDVDPGNHYRLLIKGEGPMGFMESDVMVTLTEEGEGTKVAYNGEAKVGGKVAGVGQRMLSGVAKLIINQFFNGVLKIARKSGA</sequence>
<evidence type="ECO:0000313" key="1">
    <source>
        <dbReference type="EMBL" id="MDQ0190228.1"/>
    </source>
</evidence>
<comment type="caution">
    <text evidence="1">The sequence shown here is derived from an EMBL/GenBank/DDBJ whole genome shotgun (WGS) entry which is preliminary data.</text>
</comment>
<proteinExistence type="predicted"/>